<accession>A0A1H7QU80</accession>
<evidence type="ECO:0008006" key="3">
    <source>
        <dbReference type="Google" id="ProtNLM"/>
    </source>
</evidence>
<keyword evidence="2" id="KW-1185">Reference proteome</keyword>
<dbReference type="EMBL" id="FOAS01000013">
    <property type="protein sequence ID" value="SEL51439.1"/>
    <property type="molecule type" value="Genomic_DNA"/>
</dbReference>
<evidence type="ECO:0000313" key="2">
    <source>
        <dbReference type="Proteomes" id="UP000185766"/>
    </source>
</evidence>
<proteinExistence type="predicted"/>
<reference evidence="1 2" key="1">
    <citation type="submission" date="2016-10" db="EMBL/GenBank/DDBJ databases">
        <authorList>
            <person name="de Groot N.N."/>
        </authorList>
    </citation>
    <scope>NUCLEOTIDE SEQUENCE [LARGE SCALE GENOMIC DNA]</scope>
    <source>
        <strain evidence="1 2">JCM 19513</strain>
    </source>
</reference>
<organism evidence="1 2">
    <name type="scientific">Atopomonas hussainii</name>
    <dbReference type="NCBI Taxonomy" id="1429083"/>
    <lineage>
        <taxon>Bacteria</taxon>
        <taxon>Pseudomonadati</taxon>
        <taxon>Pseudomonadota</taxon>
        <taxon>Gammaproteobacteria</taxon>
        <taxon>Pseudomonadales</taxon>
        <taxon>Pseudomonadaceae</taxon>
        <taxon>Atopomonas</taxon>
    </lineage>
</organism>
<protein>
    <recommendedName>
        <fullName evidence="3">Tetratricopeptide repeat protein</fullName>
    </recommendedName>
</protein>
<dbReference type="Proteomes" id="UP000185766">
    <property type="component" value="Unassembled WGS sequence"/>
</dbReference>
<dbReference type="AlphaFoldDB" id="A0A1H7QU80"/>
<dbReference type="RefSeq" id="WP_074869421.1">
    <property type="nucleotide sequence ID" value="NZ_FOAS01000013.1"/>
</dbReference>
<evidence type="ECO:0000313" key="1">
    <source>
        <dbReference type="EMBL" id="SEL51439.1"/>
    </source>
</evidence>
<gene>
    <name evidence="1" type="ORF">SAMN05216214_11371</name>
</gene>
<sequence length="280" mass="31364">MRLLIGFPLAALLWLGFYHSSEYLQEQPRLERETEHLRVRLPVPVQLLYSAGDNYSAANANVFRGLMVTAAVTEAETYRVQGQLQRDAAWLNPWHEDNYYVGAAILPWNGQVAAGQYVLHHAARARSWDMWPAFFYAFNAMYFEHDMNRAAEWAERAALRNARNAPALRSMAAAWYERGDDPDIAIRILQAMHAEARDANFKLLLEARVQRLEGLKALRGAAAAYQEATGQAANNLTQLIGYAGLQALPVDPLQVGYRVDARGVPQLADHAQAVTNSESN</sequence>
<name>A0A1H7QU80_9GAMM</name>